<dbReference type="AlphaFoldDB" id="A0A6B3KP65"/>
<comment type="caution">
    <text evidence="1">The sequence shown here is derived from an EMBL/GenBank/DDBJ whole genome shotgun (WGS) entry which is preliminary data.</text>
</comment>
<gene>
    <name evidence="1" type="ORF">G3W62_14325</name>
</gene>
<dbReference type="InterPro" id="IPR049519">
    <property type="entry name" value="SmaI"/>
</dbReference>
<evidence type="ECO:0000313" key="1">
    <source>
        <dbReference type="EMBL" id="NEK73942.1"/>
    </source>
</evidence>
<name>A0A6B3KP65_XANEU</name>
<proteinExistence type="predicted"/>
<reference evidence="1" key="1">
    <citation type="submission" date="2019-11" db="EMBL/GenBank/DDBJ databases">
        <title>Genome-resolved metagenomics to study the prevalence of co-infection and intraspecific heterogeneity among plant pathogen metapopulations.</title>
        <authorList>
            <person name="Newberry E."/>
            <person name="Bhandari R."/>
            <person name="Kemble J."/>
            <person name="Sikora E."/>
            <person name="Potnis N."/>
        </authorList>
    </citation>
    <scope>NUCLEOTIDE SEQUENCE</scope>
    <source>
        <strain evidence="1">Xe_Pep_Tuscaloosa_18b</strain>
    </source>
</reference>
<dbReference type="GO" id="GO:0009036">
    <property type="term" value="F:type II site-specific deoxyribonuclease activity"/>
    <property type="evidence" value="ECO:0007669"/>
    <property type="project" value="InterPro"/>
</dbReference>
<organism evidence="1">
    <name type="scientific">Xanthomonas euvesicatoria</name>
    <dbReference type="NCBI Taxonomy" id="456327"/>
    <lineage>
        <taxon>Bacteria</taxon>
        <taxon>Pseudomonadati</taxon>
        <taxon>Pseudomonadota</taxon>
        <taxon>Gammaproteobacteria</taxon>
        <taxon>Lysobacterales</taxon>
        <taxon>Lysobacteraceae</taxon>
        <taxon>Xanthomonas</taxon>
    </lineage>
</organism>
<dbReference type="EMBL" id="JAAGYV010000102">
    <property type="protein sequence ID" value="NEK73942.1"/>
    <property type="molecule type" value="Genomic_DNA"/>
</dbReference>
<sequence>MDKSALEALRPVLDVLNERQLSLIADVAKQFTLPKTFVCNSYKLKNGVELLTQDIADDLGDIIRIHHAFSREAFSKDKFEYALERVQKIHNRPAQMASRGNKGYDIEIEGERFSLKTEASRNIKPNSIHISKFMELGGGQWGTDPDDLKGLRQQFLNHLNG</sequence>
<dbReference type="Pfam" id="PF17411">
    <property type="entry name" value="SmaI"/>
    <property type="match status" value="1"/>
</dbReference>
<protein>
    <submittedName>
        <fullName evidence="1">Uncharacterized protein</fullName>
    </submittedName>
</protein>
<accession>A0A6B3KP65</accession>